<dbReference type="PANTHER" id="PTHR30461">
    <property type="entry name" value="DNA-INVERTASE FROM LAMBDOID PROPHAGE"/>
    <property type="match status" value="1"/>
</dbReference>
<evidence type="ECO:0000256" key="3">
    <source>
        <dbReference type="ARBA" id="ARBA00023125"/>
    </source>
</evidence>
<dbReference type="SUPFAM" id="SSF53041">
    <property type="entry name" value="Resolvase-like"/>
    <property type="match status" value="1"/>
</dbReference>
<dbReference type="PANTHER" id="PTHR30461:SF26">
    <property type="entry name" value="RESOLVASE HOMOLOG YNEB"/>
    <property type="match status" value="1"/>
</dbReference>
<dbReference type="PROSITE" id="PS00398">
    <property type="entry name" value="RECOMBINASES_2"/>
    <property type="match status" value="1"/>
</dbReference>
<dbReference type="PROSITE" id="PS51736">
    <property type="entry name" value="RECOMBINASES_3"/>
    <property type="match status" value="1"/>
</dbReference>
<dbReference type="Pfam" id="PF02796">
    <property type="entry name" value="HTH_7"/>
    <property type="match status" value="1"/>
</dbReference>
<evidence type="ECO:0000256" key="4">
    <source>
        <dbReference type="ARBA" id="ARBA00023172"/>
    </source>
</evidence>
<dbReference type="InterPro" id="IPR036162">
    <property type="entry name" value="Resolvase-like_N_sf"/>
</dbReference>
<dbReference type="Proteomes" id="UP000306980">
    <property type="component" value="Unassembled WGS sequence"/>
</dbReference>
<evidence type="ECO:0000256" key="5">
    <source>
        <dbReference type="PIRSR" id="PIRSR606118-50"/>
    </source>
</evidence>
<dbReference type="AlphaFoldDB" id="A0A5S3QJ72"/>
<gene>
    <name evidence="8" type="ORF">FFL34_07145</name>
</gene>
<dbReference type="CDD" id="cd03768">
    <property type="entry name" value="SR_ResInv"/>
    <property type="match status" value="1"/>
</dbReference>
<accession>A0A5S3QJ72</accession>
<dbReference type="GO" id="GO:0000150">
    <property type="term" value="F:DNA strand exchange activity"/>
    <property type="evidence" value="ECO:0007669"/>
    <property type="project" value="InterPro"/>
</dbReference>
<comment type="caution">
    <text evidence="8">The sequence shown here is derived from an EMBL/GenBank/DDBJ whole genome shotgun (WGS) entry which is preliminary data.</text>
</comment>
<keyword evidence="4" id="KW-0233">DNA recombination</keyword>
<dbReference type="GO" id="GO:0003677">
    <property type="term" value="F:DNA binding"/>
    <property type="evidence" value="ECO:0007669"/>
    <property type="project" value="UniProtKB-KW"/>
</dbReference>
<protein>
    <submittedName>
        <fullName evidence="8">Recombinase family protein</fullName>
    </submittedName>
</protein>
<dbReference type="Gene3D" id="1.10.10.60">
    <property type="entry name" value="Homeodomain-like"/>
    <property type="match status" value="1"/>
</dbReference>
<dbReference type="InterPro" id="IPR050639">
    <property type="entry name" value="SSR_resolvase"/>
</dbReference>
<dbReference type="InterPro" id="IPR006120">
    <property type="entry name" value="Resolvase_HTH_dom"/>
</dbReference>
<organism evidence="8 9">
    <name type="scientific">Lentibacillus cibarius</name>
    <dbReference type="NCBI Taxonomy" id="2583219"/>
    <lineage>
        <taxon>Bacteria</taxon>
        <taxon>Bacillati</taxon>
        <taxon>Bacillota</taxon>
        <taxon>Bacilli</taxon>
        <taxon>Bacillales</taxon>
        <taxon>Bacillaceae</taxon>
        <taxon>Lentibacillus</taxon>
    </lineage>
</organism>
<feature type="domain" description="Resolvase/invertase-type recombinase catalytic" evidence="7">
    <location>
        <begin position="1"/>
        <end position="133"/>
    </location>
</feature>
<dbReference type="GO" id="GO:0015074">
    <property type="term" value="P:DNA integration"/>
    <property type="evidence" value="ECO:0007669"/>
    <property type="project" value="UniProtKB-KW"/>
</dbReference>
<dbReference type="InterPro" id="IPR006118">
    <property type="entry name" value="Recombinase_CS"/>
</dbReference>
<evidence type="ECO:0000313" key="8">
    <source>
        <dbReference type="EMBL" id="TMN21915.1"/>
    </source>
</evidence>
<keyword evidence="2" id="KW-0229">DNA integration</keyword>
<evidence type="ECO:0000256" key="6">
    <source>
        <dbReference type="PROSITE-ProRule" id="PRU10137"/>
    </source>
</evidence>
<dbReference type="Pfam" id="PF00239">
    <property type="entry name" value="Resolvase"/>
    <property type="match status" value="1"/>
</dbReference>
<evidence type="ECO:0000313" key="9">
    <source>
        <dbReference type="Proteomes" id="UP000306980"/>
    </source>
</evidence>
<dbReference type="InterPro" id="IPR006119">
    <property type="entry name" value="Resolv_N"/>
</dbReference>
<evidence type="ECO:0000259" key="7">
    <source>
        <dbReference type="PROSITE" id="PS51736"/>
    </source>
</evidence>
<sequence>MIYGYARVSSTDQNIDTQVSQLKSYGVDEIISEKITGVAENKLLDDLVSNLNIGDTLVATRMDRLGRSTVQLLQLVEELSQREIFLVILNLGIDTRTPTGKFFLTVLAAFSELERTMIKEKQRAGIEIAQKKGHYKGRVKRYTKNHPGMNHAIELYKQREKTVKEICEITKVSRASLYRALKERQHVT</sequence>
<dbReference type="EMBL" id="VCIA01000001">
    <property type="protein sequence ID" value="TMN21915.1"/>
    <property type="molecule type" value="Genomic_DNA"/>
</dbReference>
<dbReference type="SMART" id="SM00857">
    <property type="entry name" value="Resolvase"/>
    <property type="match status" value="1"/>
</dbReference>
<dbReference type="PROSITE" id="PS00397">
    <property type="entry name" value="RECOMBINASES_1"/>
    <property type="match status" value="1"/>
</dbReference>
<feature type="active site" description="O-(5'-phospho-DNA)-serine intermediate" evidence="5 6">
    <location>
        <position position="9"/>
    </location>
</feature>
<evidence type="ECO:0000256" key="2">
    <source>
        <dbReference type="ARBA" id="ARBA00022908"/>
    </source>
</evidence>
<reference evidence="8 9" key="1">
    <citation type="submission" date="2019-05" db="EMBL/GenBank/DDBJ databases">
        <title>Genomic analysis of Lentibacillus sp. NKC220-2.</title>
        <authorList>
            <person name="Oh Y.J."/>
        </authorList>
    </citation>
    <scope>NUCLEOTIDE SEQUENCE [LARGE SCALE GENOMIC DNA]</scope>
    <source>
        <strain evidence="8 9">NKC220-2</strain>
    </source>
</reference>
<evidence type="ECO:0000256" key="1">
    <source>
        <dbReference type="ARBA" id="ARBA00009913"/>
    </source>
</evidence>
<dbReference type="Gene3D" id="3.40.50.1390">
    <property type="entry name" value="Resolvase, N-terminal catalytic domain"/>
    <property type="match status" value="1"/>
</dbReference>
<comment type="similarity">
    <text evidence="1">Belongs to the site-specific recombinase resolvase family.</text>
</comment>
<dbReference type="OrthoDB" id="9797501at2"/>
<proteinExistence type="inferred from homology"/>
<keyword evidence="3" id="KW-0238">DNA-binding</keyword>
<dbReference type="RefSeq" id="WP_138602785.1">
    <property type="nucleotide sequence ID" value="NZ_VCIA01000001.1"/>
</dbReference>
<name>A0A5S3QJ72_9BACI</name>